<dbReference type="InterPro" id="IPR025962">
    <property type="entry name" value="SdpI/YhfL"/>
</dbReference>
<dbReference type="AlphaFoldDB" id="A0A1M7FVH4"/>
<dbReference type="STRING" id="1419482.SAMN05444266_106293"/>
<dbReference type="PANTHER" id="PTHR37810">
    <property type="entry name" value="IMMUNITY PROTEIN SDPI"/>
    <property type="match status" value="1"/>
</dbReference>
<proteinExistence type="predicted"/>
<feature type="transmembrane region" description="Helical" evidence="1">
    <location>
        <begin position="94"/>
        <end position="112"/>
    </location>
</feature>
<dbReference type="Pfam" id="PF13630">
    <property type="entry name" value="SdpI"/>
    <property type="match status" value="1"/>
</dbReference>
<feature type="transmembrane region" description="Helical" evidence="1">
    <location>
        <begin position="124"/>
        <end position="140"/>
    </location>
</feature>
<protein>
    <submittedName>
        <fullName evidence="2">SdpI/YhfL protein family protein</fullName>
    </submittedName>
</protein>
<dbReference type="RefSeq" id="WP_073083416.1">
    <property type="nucleotide sequence ID" value="NZ_FRBL01000006.1"/>
</dbReference>
<evidence type="ECO:0000256" key="1">
    <source>
        <dbReference type="SAM" id="Phobius"/>
    </source>
</evidence>
<evidence type="ECO:0000313" key="2">
    <source>
        <dbReference type="EMBL" id="SHM08122.1"/>
    </source>
</evidence>
<feature type="transmembrane region" description="Helical" evidence="1">
    <location>
        <begin position="52"/>
        <end position="73"/>
    </location>
</feature>
<keyword evidence="1" id="KW-1133">Transmembrane helix</keyword>
<dbReference type="EMBL" id="FRBL01000006">
    <property type="protein sequence ID" value="SHM08122.1"/>
    <property type="molecule type" value="Genomic_DNA"/>
</dbReference>
<keyword evidence="1" id="KW-0812">Transmembrane</keyword>
<keyword evidence="1" id="KW-0472">Membrane</keyword>
<feature type="transmembrane region" description="Helical" evidence="1">
    <location>
        <begin position="169"/>
        <end position="188"/>
    </location>
</feature>
<evidence type="ECO:0000313" key="3">
    <source>
        <dbReference type="Proteomes" id="UP000184420"/>
    </source>
</evidence>
<feature type="transmembrane region" description="Helical" evidence="1">
    <location>
        <begin position="194"/>
        <end position="211"/>
    </location>
</feature>
<organism evidence="2 3">
    <name type="scientific">Chitinophaga jiangningensis</name>
    <dbReference type="NCBI Taxonomy" id="1419482"/>
    <lineage>
        <taxon>Bacteria</taxon>
        <taxon>Pseudomonadati</taxon>
        <taxon>Bacteroidota</taxon>
        <taxon>Chitinophagia</taxon>
        <taxon>Chitinophagales</taxon>
        <taxon>Chitinophagaceae</taxon>
        <taxon>Chitinophaga</taxon>
    </lineage>
</organism>
<gene>
    <name evidence="2" type="ORF">SAMN05444266_106293</name>
</gene>
<accession>A0A1M7FVH4</accession>
<name>A0A1M7FVH4_9BACT</name>
<dbReference type="GO" id="GO:0009636">
    <property type="term" value="P:response to toxic substance"/>
    <property type="evidence" value="ECO:0007669"/>
    <property type="project" value="TreeGrafter"/>
</dbReference>
<dbReference type="Proteomes" id="UP000184420">
    <property type="component" value="Unassembled WGS sequence"/>
</dbReference>
<dbReference type="InterPro" id="IPR026272">
    <property type="entry name" value="SdpI"/>
</dbReference>
<keyword evidence="3" id="KW-1185">Reference proteome</keyword>
<dbReference type="PIRSF" id="PIRSF038959">
    <property type="entry name" value="SdpI"/>
    <property type="match status" value="1"/>
</dbReference>
<reference evidence="2 3" key="1">
    <citation type="submission" date="2016-11" db="EMBL/GenBank/DDBJ databases">
        <authorList>
            <person name="Jaros S."/>
            <person name="Januszkiewicz K."/>
            <person name="Wedrychowicz H."/>
        </authorList>
    </citation>
    <scope>NUCLEOTIDE SEQUENCE [LARGE SCALE GENOMIC DNA]</scope>
    <source>
        <strain evidence="2 3">DSM 27406</strain>
    </source>
</reference>
<sequence>MTKTDYRKELLLLALLVAPLVYLGLIWQSLPDVFPAALNDTVQQQIQTKSDFLLLMIFVFLTNGLLYALFRYLPRTDGDQVSDPGIMHQEYYRVRFVMQLALTAMSCLIILMVQTGHYYAMERWAFIGIGLVITGIGLYLRNLQPNNYVGIRTPWTLQSAAIWKETHRFASILWTAAGIVFIAGAFFMSLITGIFVIFAASMILPVLPYIYSFRQYNQDKG</sequence>
<dbReference type="OrthoDB" id="9808690at2"/>
<dbReference type="PANTHER" id="PTHR37810:SF5">
    <property type="entry name" value="IMMUNITY PROTEIN SDPI"/>
    <property type="match status" value="1"/>
</dbReference>